<feature type="transmembrane region" description="Helical" evidence="1">
    <location>
        <begin position="181"/>
        <end position="199"/>
    </location>
</feature>
<feature type="transmembrane region" description="Helical" evidence="1">
    <location>
        <begin position="120"/>
        <end position="142"/>
    </location>
</feature>
<feature type="transmembrane region" description="Helical" evidence="1">
    <location>
        <begin position="148"/>
        <end position="169"/>
    </location>
</feature>
<reference evidence="3" key="1">
    <citation type="journal article" date="2019" name="Int. J. Syst. Evol. Microbiol.">
        <title>The Global Catalogue of Microorganisms (GCM) 10K type strain sequencing project: providing services to taxonomists for standard genome sequencing and annotation.</title>
        <authorList>
            <consortium name="The Broad Institute Genomics Platform"/>
            <consortium name="The Broad Institute Genome Sequencing Center for Infectious Disease"/>
            <person name="Wu L."/>
            <person name="Ma J."/>
        </authorList>
    </citation>
    <scope>NUCLEOTIDE SEQUENCE [LARGE SCALE GENOMIC DNA]</scope>
    <source>
        <strain evidence="3">JCM 16702</strain>
    </source>
</reference>
<evidence type="ECO:0000256" key="1">
    <source>
        <dbReference type="SAM" id="Phobius"/>
    </source>
</evidence>
<dbReference type="Proteomes" id="UP001500683">
    <property type="component" value="Unassembled WGS sequence"/>
</dbReference>
<keyword evidence="1" id="KW-1133">Transmembrane helix</keyword>
<feature type="transmembrane region" description="Helical" evidence="1">
    <location>
        <begin position="261"/>
        <end position="280"/>
    </location>
</feature>
<protein>
    <recommendedName>
        <fullName evidence="4">Acyltransferase</fullName>
    </recommendedName>
</protein>
<comment type="caution">
    <text evidence="2">The sequence shown here is derived from an EMBL/GenBank/DDBJ whole genome shotgun (WGS) entry which is preliminary data.</text>
</comment>
<feature type="transmembrane region" description="Helical" evidence="1">
    <location>
        <begin position="205"/>
        <end position="226"/>
    </location>
</feature>
<feature type="transmembrane region" description="Helical" evidence="1">
    <location>
        <begin position="69"/>
        <end position="91"/>
    </location>
</feature>
<organism evidence="2 3">
    <name type="scientific">Actinomadura miaoliensis</name>
    <dbReference type="NCBI Taxonomy" id="430685"/>
    <lineage>
        <taxon>Bacteria</taxon>
        <taxon>Bacillati</taxon>
        <taxon>Actinomycetota</taxon>
        <taxon>Actinomycetes</taxon>
        <taxon>Streptosporangiales</taxon>
        <taxon>Thermomonosporaceae</taxon>
        <taxon>Actinomadura</taxon>
    </lineage>
</organism>
<dbReference type="EMBL" id="BAAAZG010000025">
    <property type="protein sequence ID" value="GAA4078253.1"/>
    <property type="molecule type" value="Genomic_DNA"/>
</dbReference>
<accession>A0ABP7W0C8</accession>
<proteinExistence type="predicted"/>
<evidence type="ECO:0000313" key="2">
    <source>
        <dbReference type="EMBL" id="GAA4078253.1"/>
    </source>
</evidence>
<feature type="transmembrane region" description="Helical" evidence="1">
    <location>
        <begin position="233"/>
        <end position="249"/>
    </location>
</feature>
<evidence type="ECO:0008006" key="4">
    <source>
        <dbReference type="Google" id="ProtNLM"/>
    </source>
</evidence>
<evidence type="ECO:0000313" key="3">
    <source>
        <dbReference type="Proteomes" id="UP001500683"/>
    </source>
</evidence>
<keyword evidence="3" id="KW-1185">Reference proteome</keyword>
<gene>
    <name evidence="2" type="ORF">GCM10022214_40280</name>
</gene>
<sequence length="290" mass="31380">MSGTFTEAWYRLFLRVFPAAHREEYGAEILGTLMNDTPRRVPSLRETTGLVTAGFATRARKAAEGPVPWWADGVHLGLLTLALANLAYGIADQASPWWLAVSAMLVIALMRGWSLATLPLALVVAFSTSRAMIFGFEATYWAPFFGPAYYNWISLAPYGLLAAGAVILAARRSRNLRTRPWWWLAIPAAALVLAYTPDVREYGPIWQLVRAGTEGVLLLAGVWATAVARSPRWALAAATYVLPGVASALTNPPTSAQDTGYWLTLAGLLLVMAATATRSATRTLDSSPGR</sequence>
<keyword evidence="1" id="KW-0812">Transmembrane</keyword>
<keyword evidence="1" id="KW-0472">Membrane</keyword>
<dbReference type="RefSeq" id="WP_344949444.1">
    <property type="nucleotide sequence ID" value="NZ_BAAAZG010000025.1"/>
</dbReference>
<name>A0ABP7W0C8_9ACTN</name>